<dbReference type="AlphaFoldDB" id="A0A857D0T0"/>
<dbReference type="RefSeq" id="WP_158199334.1">
    <property type="nucleotide sequence ID" value="NZ_CP046973.1"/>
</dbReference>
<sequence length="285" mass="33532">MTTPSNFNEFEHWQSTILRVHNRIVRDEFSDITDDDLDLAVPRSSLRWACLLKDNDTADLMIQRFLLFYFTLRKAQDLQQPFYGIPLDDLQASRKFKPQVTLYFKEDDDDVEENLRPMWGEISFRLMNESSTTITKTELNTLANKIKTVFGAANGYIWKKGRKLFSYTEKEKGYQLQLLCRDEATAKELINKILDLQNHTPDWKFLKSNIADDENESFPYNPGNHTILGKSRKKPRQRPMVDVRFQYATAFIWGVNKPIALYDRSFTSNSHFETILRCFSDLEIR</sequence>
<reference evidence="1 2" key="1">
    <citation type="submission" date="2019-12" db="EMBL/GenBank/DDBJ databases">
        <title>Complete genome sequence of Microcystis aeruginosa strain FD4.</title>
        <authorList>
            <person name="Urakawa H."/>
        </authorList>
    </citation>
    <scope>NUCLEOTIDE SEQUENCE [LARGE SCALE GENOMIC DNA]</scope>
    <source>
        <strain evidence="1 2">FD4</strain>
    </source>
</reference>
<protein>
    <submittedName>
        <fullName evidence="1">Uncharacterized protein</fullName>
    </submittedName>
</protein>
<proteinExistence type="predicted"/>
<evidence type="ECO:0000313" key="1">
    <source>
        <dbReference type="EMBL" id="QGZ89277.1"/>
    </source>
</evidence>
<dbReference type="Proteomes" id="UP000438345">
    <property type="component" value="Chromosome"/>
</dbReference>
<organism evidence="1 2">
    <name type="scientific">Microcystis aeruginosa FD4</name>
    <dbReference type="NCBI Taxonomy" id="2686288"/>
    <lineage>
        <taxon>Bacteria</taxon>
        <taxon>Bacillati</taxon>
        <taxon>Cyanobacteriota</taxon>
        <taxon>Cyanophyceae</taxon>
        <taxon>Oscillatoriophycideae</taxon>
        <taxon>Chroococcales</taxon>
        <taxon>Microcystaceae</taxon>
        <taxon>Microcystis</taxon>
    </lineage>
</organism>
<dbReference type="EMBL" id="CP046973">
    <property type="protein sequence ID" value="QGZ89277.1"/>
    <property type="molecule type" value="Genomic_DNA"/>
</dbReference>
<gene>
    <name evidence="1" type="ORF">GQR42_06485</name>
</gene>
<accession>A0A857D0T0</accession>
<evidence type="ECO:0000313" key="2">
    <source>
        <dbReference type="Proteomes" id="UP000438345"/>
    </source>
</evidence>
<name>A0A857D0T0_MICAE</name>